<dbReference type="GO" id="GO:0046982">
    <property type="term" value="F:protein heterodimerization activity"/>
    <property type="evidence" value="ECO:0007669"/>
    <property type="project" value="InterPro"/>
</dbReference>
<organism evidence="8 9">
    <name type="scientific">Trametes pubescens</name>
    <name type="common">White-rot fungus</name>
    <dbReference type="NCBI Taxonomy" id="154538"/>
    <lineage>
        <taxon>Eukaryota</taxon>
        <taxon>Fungi</taxon>
        <taxon>Dikarya</taxon>
        <taxon>Basidiomycota</taxon>
        <taxon>Agaricomycotina</taxon>
        <taxon>Agaricomycetes</taxon>
        <taxon>Polyporales</taxon>
        <taxon>Polyporaceae</taxon>
        <taxon>Trametes</taxon>
    </lineage>
</organism>
<accession>A0A1M2V9I7</accession>
<dbReference type="AlphaFoldDB" id="A0A1M2V9I7"/>
<dbReference type="GO" id="GO:0030527">
    <property type="term" value="F:structural constituent of chromatin"/>
    <property type="evidence" value="ECO:0007669"/>
    <property type="project" value="InterPro"/>
</dbReference>
<evidence type="ECO:0000256" key="1">
    <source>
        <dbReference type="ARBA" id="ARBA00004123"/>
    </source>
</evidence>
<name>A0A1M2V9I7_TRAPU</name>
<dbReference type="OrthoDB" id="3221608at2759"/>
<dbReference type="PANTHER" id="PTHR10484">
    <property type="entry name" value="HISTONE H4"/>
    <property type="match status" value="1"/>
</dbReference>
<keyword evidence="4" id="KW-0158">Chromosome</keyword>
<sequence>MRGMLKIILENIIRDSGTYTEHSKQKSVTALNVVHALKCSSCTLYAFGA</sequence>
<keyword evidence="7" id="KW-0544">Nucleosome core</keyword>
<protein>
    <submittedName>
        <fullName evidence="8">Histone H4</fullName>
    </submittedName>
</protein>
<proteinExistence type="inferred from homology"/>
<reference evidence="8 9" key="1">
    <citation type="submission" date="2016-10" db="EMBL/GenBank/DDBJ databases">
        <title>Genome sequence of the basidiomycete white-rot fungus Trametes pubescens.</title>
        <authorList>
            <person name="Makela M.R."/>
            <person name="Granchi Z."/>
            <person name="Peng M."/>
            <person name="De Vries R.P."/>
            <person name="Grigoriev I."/>
            <person name="Riley R."/>
            <person name="Hilden K."/>
        </authorList>
    </citation>
    <scope>NUCLEOTIDE SEQUENCE [LARGE SCALE GENOMIC DNA]</scope>
    <source>
        <strain evidence="8 9">FBCC735</strain>
    </source>
</reference>
<evidence type="ECO:0000256" key="5">
    <source>
        <dbReference type="ARBA" id="ARBA00023125"/>
    </source>
</evidence>
<keyword evidence="6" id="KW-0539">Nucleus</keyword>
<evidence type="ECO:0000256" key="7">
    <source>
        <dbReference type="ARBA" id="ARBA00023269"/>
    </source>
</evidence>
<dbReference type="InterPro" id="IPR001951">
    <property type="entry name" value="Histone_H4"/>
</dbReference>
<dbReference type="STRING" id="154538.A0A1M2V9I7"/>
<dbReference type="GO" id="GO:0000786">
    <property type="term" value="C:nucleosome"/>
    <property type="evidence" value="ECO:0007669"/>
    <property type="project" value="UniProtKB-KW"/>
</dbReference>
<comment type="subcellular location">
    <subcellularLocation>
        <location evidence="2">Chromosome</location>
    </subcellularLocation>
    <subcellularLocation>
        <location evidence="1">Nucleus</location>
    </subcellularLocation>
</comment>
<dbReference type="EMBL" id="MNAD01001548">
    <property type="protein sequence ID" value="OJT04301.1"/>
    <property type="molecule type" value="Genomic_DNA"/>
</dbReference>
<comment type="similarity">
    <text evidence="3">Belongs to the histone H4 family.</text>
</comment>
<evidence type="ECO:0000313" key="8">
    <source>
        <dbReference type="EMBL" id="OJT04301.1"/>
    </source>
</evidence>
<dbReference type="InterPro" id="IPR009072">
    <property type="entry name" value="Histone-fold"/>
</dbReference>
<evidence type="ECO:0000256" key="6">
    <source>
        <dbReference type="ARBA" id="ARBA00023242"/>
    </source>
</evidence>
<keyword evidence="9" id="KW-1185">Reference proteome</keyword>
<comment type="caution">
    <text evidence="8">The sequence shown here is derived from an EMBL/GenBank/DDBJ whole genome shotgun (WGS) entry which is preliminary data.</text>
</comment>
<gene>
    <name evidence="8" type="ORF">TRAPUB_4935</name>
</gene>
<dbReference type="GO" id="GO:0003677">
    <property type="term" value="F:DNA binding"/>
    <property type="evidence" value="ECO:0007669"/>
    <property type="project" value="UniProtKB-KW"/>
</dbReference>
<evidence type="ECO:0000256" key="4">
    <source>
        <dbReference type="ARBA" id="ARBA00022454"/>
    </source>
</evidence>
<dbReference type="PRINTS" id="PR00623">
    <property type="entry name" value="HISTONEH4"/>
</dbReference>
<dbReference type="GO" id="GO:0005634">
    <property type="term" value="C:nucleus"/>
    <property type="evidence" value="ECO:0007669"/>
    <property type="project" value="UniProtKB-SubCell"/>
</dbReference>
<evidence type="ECO:0000256" key="2">
    <source>
        <dbReference type="ARBA" id="ARBA00004286"/>
    </source>
</evidence>
<evidence type="ECO:0000256" key="3">
    <source>
        <dbReference type="ARBA" id="ARBA00006564"/>
    </source>
</evidence>
<dbReference type="SUPFAM" id="SSF47113">
    <property type="entry name" value="Histone-fold"/>
    <property type="match status" value="1"/>
</dbReference>
<dbReference type="Proteomes" id="UP000184267">
    <property type="component" value="Unassembled WGS sequence"/>
</dbReference>
<keyword evidence="5" id="KW-0238">DNA-binding</keyword>
<evidence type="ECO:0000313" key="9">
    <source>
        <dbReference type="Proteomes" id="UP000184267"/>
    </source>
</evidence>
<dbReference type="Gene3D" id="1.10.20.10">
    <property type="entry name" value="Histone, subunit A"/>
    <property type="match status" value="1"/>
</dbReference>